<evidence type="ECO:0000256" key="3">
    <source>
        <dbReference type="ARBA" id="ARBA00022989"/>
    </source>
</evidence>
<dbReference type="STRING" id="35570.A0A1I8P2P1"/>
<keyword evidence="3 5" id="KW-1133">Transmembrane helix</keyword>
<feature type="transmembrane region" description="Helical" evidence="5">
    <location>
        <begin position="394"/>
        <end position="414"/>
    </location>
</feature>
<feature type="domain" description="Major facilitator superfamily (MFS) profile" evidence="6">
    <location>
        <begin position="12"/>
        <end position="449"/>
    </location>
</feature>
<dbReference type="Proteomes" id="UP000095300">
    <property type="component" value="Unassembled WGS sequence"/>
</dbReference>
<protein>
    <recommendedName>
        <fullName evidence="6">Major facilitator superfamily (MFS) profile domain-containing protein</fullName>
    </recommendedName>
</protein>
<keyword evidence="2 5" id="KW-0812">Transmembrane</keyword>
<organism evidence="7 8">
    <name type="scientific">Stomoxys calcitrans</name>
    <name type="common">Stable fly</name>
    <name type="synonym">Conops calcitrans</name>
    <dbReference type="NCBI Taxonomy" id="35570"/>
    <lineage>
        <taxon>Eukaryota</taxon>
        <taxon>Metazoa</taxon>
        <taxon>Ecdysozoa</taxon>
        <taxon>Arthropoda</taxon>
        <taxon>Hexapoda</taxon>
        <taxon>Insecta</taxon>
        <taxon>Pterygota</taxon>
        <taxon>Neoptera</taxon>
        <taxon>Endopterygota</taxon>
        <taxon>Diptera</taxon>
        <taxon>Brachycera</taxon>
        <taxon>Muscomorpha</taxon>
        <taxon>Muscoidea</taxon>
        <taxon>Muscidae</taxon>
        <taxon>Stomoxys</taxon>
    </lineage>
</organism>
<dbReference type="PANTHER" id="PTHR48021">
    <property type="match status" value="1"/>
</dbReference>
<dbReference type="InterPro" id="IPR005828">
    <property type="entry name" value="MFS_sugar_transport-like"/>
</dbReference>
<feature type="transmembrane region" description="Helical" evidence="5">
    <location>
        <begin position="264"/>
        <end position="285"/>
    </location>
</feature>
<proteinExistence type="predicted"/>
<keyword evidence="4 5" id="KW-0472">Membrane</keyword>
<evidence type="ECO:0000256" key="2">
    <source>
        <dbReference type="ARBA" id="ARBA00022692"/>
    </source>
</evidence>
<feature type="transmembrane region" description="Helical" evidence="5">
    <location>
        <begin position="88"/>
        <end position="107"/>
    </location>
</feature>
<name>A0A1I8P2P1_STOCA</name>
<keyword evidence="8" id="KW-1185">Reference proteome</keyword>
<evidence type="ECO:0000259" key="6">
    <source>
        <dbReference type="PROSITE" id="PS50850"/>
    </source>
</evidence>
<gene>
    <name evidence="7" type="primary">106091728</name>
</gene>
<dbReference type="EnsemblMetazoa" id="SCAU004288-RA">
    <property type="protein sequence ID" value="SCAU004288-PA"/>
    <property type="gene ID" value="SCAU004288"/>
</dbReference>
<dbReference type="VEuPathDB" id="VectorBase:SCAU004288"/>
<evidence type="ECO:0000313" key="8">
    <source>
        <dbReference type="Proteomes" id="UP000095300"/>
    </source>
</evidence>
<reference evidence="7" key="1">
    <citation type="submission" date="2020-05" db="UniProtKB">
        <authorList>
            <consortium name="EnsemblMetazoa"/>
        </authorList>
    </citation>
    <scope>IDENTIFICATION</scope>
    <source>
        <strain evidence="7">USDA</strain>
    </source>
</reference>
<feature type="transmembrane region" description="Helical" evidence="5">
    <location>
        <begin position="297"/>
        <end position="315"/>
    </location>
</feature>
<feature type="transmembrane region" description="Helical" evidence="5">
    <location>
        <begin position="420"/>
        <end position="444"/>
    </location>
</feature>
<dbReference type="KEGG" id="scac:106091728"/>
<feature type="transmembrane region" description="Helical" evidence="5">
    <location>
        <begin position="146"/>
        <end position="167"/>
    </location>
</feature>
<dbReference type="SUPFAM" id="SSF103473">
    <property type="entry name" value="MFS general substrate transporter"/>
    <property type="match status" value="1"/>
</dbReference>
<dbReference type="PROSITE" id="PS50850">
    <property type="entry name" value="MFS"/>
    <property type="match status" value="1"/>
</dbReference>
<feature type="transmembrane region" description="Helical" evidence="5">
    <location>
        <begin position="322"/>
        <end position="345"/>
    </location>
</feature>
<dbReference type="GO" id="GO:0022857">
    <property type="term" value="F:transmembrane transporter activity"/>
    <property type="evidence" value="ECO:0007669"/>
    <property type="project" value="InterPro"/>
</dbReference>
<dbReference type="PANTHER" id="PTHR48021:SF33">
    <property type="entry name" value="AT22075P-RELATED"/>
    <property type="match status" value="1"/>
</dbReference>
<feature type="transmembrane region" description="Helical" evidence="5">
    <location>
        <begin position="357"/>
        <end position="382"/>
    </location>
</feature>
<dbReference type="Gene3D" id="1.20.1250.20">
    <property type="entry name" value="MFS general substrate transporter like domains"/>
    <property type="match status" value="1"/>
</dbReference>
<feature type="transmembrane region" description="Helical" evidence="5">
    <location>
        <begin position="113"/>
        <end position="134"/>
    </location>
</feature>
<accession>A0A1I8P2P1</accession>
<dbReference type="OrthoDB" id="6612291at2759"/>
<evidence type="ECO:0000256" key="5">
    <source>
        <dbReference type="SAM" id="Phobius"/>
    </source>
</evidence>
<sequence>MCLPSKVQGYTVQKLAVLVGNLLNWNLGLTLGITPSHTRLYESVESTPLRRAITSDESTWMTGSLFLSAAIGSLVLGLVSAKIGPKSAMLLSGLLQMASWFCVHFAYDILHIYSSRIFAGIAAGAAITILPLYIDEIGQTTNSKASLTISIECWRAFGILIGVTLAPYLQYEYIPIIGILASLAFSMVFPFVQESPYYFLRKGNTSSFEKSLRWFRGIRSLEDRQSAEFEQELTQIKNGAGADTIQVNRICSLNSQSVCSPMGIFFLAVGSQLGGILVVLQLFTFSLQLPKLSTDDGIIVIAITYFIGTLIAMGISSSNRRVLLFVTSLGSALGFLASSLVLTYGRRWDIDEDVIPWIASLLLAVHSLLASVGFVSFSTTVVMENIPKRLQNKLLSLIHCITWLTVFLVIQYYAQIVSRTSLAGLLLLLAIACAHISACSPFLYSGKIYSKEIKLKVNGQSMSNGNFTNTQI</sequence>
<feature type="transmembrane region" description="Helical" evidence="5">
    <location>
        <begin position="60"/>
        <end position="81"/>
    </location>
</feature>
<dbReference type="GO" id="GO:0016020">
    <property type="term" value="C:membrane"/>
    <property type="evidence" value="ECO:0007669"/>
    <property type="project" value="UniProtKB-SubCell"/>
</dbReference>
<dbReference type="AlphaFoldDB" id="A0A1I8P2P1"/>
<dbReference type="InterPro" id="IPR036259">
    <property type="entry name" value="MFS_trans_sf"/>
</dbReference>
<evidence type="ECO:0000256" key="4">
    <source>
        <dbReference type="ARBA" id="ARBA00023136"/>
    </source>
</evidence>
<dbReference type="InterPro" id="IPR020846">
    <property type="entry name" value="MFS_dom"/>
</dbReference>
<dbReference type="Pfam" id="PF00083">
    <property type="entry name" value="Sugar_tr"/>
    <property type="match status" value="1"/>
</dbReference>
<comment type="subcellular location">
    <subcellularLocation>
        <location evidence="1">Membrane</location>
        <topology evidence="1">Multi-pass membrane protein</topology>
    </subcellularLocation>
</comment>
<evidence type="ECO:0000256" key="1">
    <source>
        <dbReference type="ARBA" id="ARBA00004141"/>
    </source>
</evidence>
<dbReference type="InterPro" id="IPR050549">
    <property type="entry name" value="MFS_Trehalose_Transporter"/>
</dbReference>
<feature type="transmembrane region" description="Helical" evidence="5">
    <location>
        <begin position="173"/>
        <end position="192"/>
    </location>
</feature>
<evidence type="ECO:0000313" key="7">
    <source>
        <dbReference type="EnsemblMetazoa" id="SCAU004288-PA"/>
    </source>
</evidence>